<evidence type="ECO:0008006" key="2">
    <source>
        <dbReference type="Google" id="ProtNLM"/>
    </source>
</evidence>
<sequence>KQFGFEYPGQLGSAFAVLVSPQRDRVTLLFSRAAEGESRVATLVTTTDGETWTEGPASSAALFDSSDFAAVIEGGPGLIAVGTSPGGEFVPTAAVFTSPDGLHWTRVTPRDHNFNDKTMGDVIAVGDGYVAVGGDYEDIRLMTAWTSRDGVHWRRSPSPQGEIGAEFGFQIADALAVVDGVIWATGRDFDAARGNDNNDGSLPALWRSDNGVDWVRVDPESVTVAIPFVVIDSPELRIGVWPPPFSLIEGPVQVFIAESTDV</sequence>
<feature type="non-terminal residue" evidence="1">
    <location>
        <position position="1"/>
    </location>
</feature>
<dbReference type="EMBL" id="UOEK01000158">
    <property type="protein sequence ID" value="VAV99232.1"/>
    <property type="molecule type" value="Genomic_DNA"/>
</dbReference>
<dbReference type="AlphaFoldDB" id="A0A3B0S5S8"/>
<proteinExistence type="predicted"/>
<organism evidence="1">
    <name type="scientific">hydrothermal vent metagenome</name>
    <dbReference type="NCBI Taxonomy" id="652676"/>
    <lineage>
        <taxon>unclassified sequences</taxon>
        <taxon>metagenomes</taxon>
        <taxon>ecological metagenomes</taxon>
    </lineage>
</organism>
<evidence type="ECO:0000313" key="1">
    <source>
        <dbReference type="EMBL" id="VAV99232.1"/>
    </source>
</evidence>
<protein>
    <recommendedName>
        <fullName evidence="2">Exo-alpha-sialidase</fullName>
    </recommendedName>
</protein>
<accession>A0A3B0S5S8</accession>
<name>A0A3B0S5S8_9ZZZZ</name>
<dbReference type="SUPFAM" id="SSF50939">
    <property type="entry name" value="Sialidases"/>
    <property type="match status" value="1"/>
</dbReference>
<reference evidence="1" key="1">
    <citation type="submission" date="2018-06" db="EMBL/GenBank/DDBJ databases">
        <authorList>
            <person name="Zhirakovskaya E."/>
        </authorList>
    </citation>
    <scope>NUCLEOTIDE SEQUENCE</scope>
</reference>
<dbReference type="InterPro" id="IPR036278">
    <property type="entry name" value="Sialidase_sf"/>
</dbReference>
<gene>
    <name evidence="1" type="ORF">MNBD_ACTINO02-1598</name>
</gene>